<organism evidence="2 3">
    <name type="scientific">Chitinophaga agri</name>
    <dbReference type="NCBI Taxonomy" id="2703787"/>
    <lineage>
        <taxon>Bacteria</taxon>
        <taxon>Pseudomonadati</taxon>
        <taxon>Bacteroidota</taxon>
        <taxon>Chitinophagia</taxon>
        <taxon>Chitinophagales</taxon>
        <taxon>Chitinophagaceae</taxon>
        <taxon>Chitinophaga</taxon>
    </lineage>
</organism>
<sequence length="160" mass="18200">MHPLFVTLCCLLSLSSFAQPPADTLHEQQLKKIFHEEVLPYLQACDSTPDWAGLGKRLISRYGDHGEEAVLLSQTLYSMQRDDWANFSAAIIPYARKYGMGIPAKQRYAFSDYMVRNAQLLYQSGYKEEGLRWEILALPLARAGDHAGMLETIERMKKGE</sequence>
<dbReference type="AlphaFoldDB" id="A0A6B9ZCV2"/>
<reference evidence="2 3" key="1">
    <citation type="submission" date="2020-01" db="EMBL/GenBank/DDBJ databases">
        <title>Complete genome sequence of Chitinophaga sp. H33E-04 isolated from quinoa roots.</title>
        <authorList>
            <person name="Weon H.-Y."/>
            <person name="Lee S.A."/>
        </authorList>
    </citation>
    <scope>NUCLEOTIDE SEQUENCE [LARGE SCALE GENOMIC DNA]</scope>
    <source>
        <strain evidence="2 3">H33E-04</strain>
    </source>
</reference>
<keyword evidence="3" id="KW-1185">Reference proteome</keyword>
<protein>
    <submittedName>
        <fullName evidence="2">Uncharacterized protein</fullName>
    </submittedName>
</protein>
<accession>A0A6B9ZCV2</accession>
<keyword evidence="1" id="KW-0732">Signal</keyword>
<evidence type="ECO:0000256" key="1">
    <source>
        <dbReference type="SAM" id="SignalP"/>
    </source>
</evidence>
<dbReference type="EMBL" id="CP048113">
    <property type="protein sequence ID" value="QHS60168.1"/>
    <property type="molecule type" value="Genomic_DNA"/>
</dbReference>
<gene>
    <name evidence="2" type="ORF">GWR21_11315</name>
</gene>
<evidence type="ECO:0000313" key="3">
    <source>
        <dbReference type="Proteomes" id="UP000476411"/>
    </source>
</evidence>
<dbReference type="Proteomes" id="UP000476411">
    <property type="component" value="Chromosome"/>
</dbReference>
<name>A0A6B9ZCV2_9BACT</name>
<feature type="chain" id="PRO_5025455615" evidence="1">
    <location>
        <begin position="19"/>
        <end position="160"/>
    </location>
</feature>
<proteinExistence type="predicted"/>
<dbReference type="RefSeq" id="WP_162331860.1">
    <property type="nucleotide sequence ID" value="NZ_CP048113.1"/>
</dbReference>
<dbReference type="KEGG" id="chih:GWR21_11315"/>
<feature type="signal peptide" evidence="1">
    <location>
        <begin position="1"/>
        <end position="18"/>
    </location>
</feature>
<evidence type="ECO:0000313" key="2">
    <source>
        <dbReference type="EMBL" id="QHS60168.1"/>
    </source>
</evidence>